<reference evidence="2" key="1">
    <citation type="submission" date="2022-11" db="UniProtKB">
        <authorList>
            <consortium name="WormBaseParasite"/>
        </authorList>
    </citation>
    <scope>IDENTIFICATION</scope>
</reference>
<evidence type="ECO:0000313" key="2">
    <source>
        <dbReference type="WBParaSite" id="ES5_v2.g576.t1"/>
    </source>
</evidence>
<protein>
    <submittedName>
        <fullName evidence="2">Dynamin GTPase</fullName>
    </submittedName>
</protein>
<name>A0AC34GP64_9BILA</name>
<evidence type="ECO:0000313" key="1">
    <source>
        <dbReference type="Proteomes" id="UP000887579"/>
    </source>
</evidence>
<accession>A0AC34GP64</accession>
<sequence>MESLIPVIGKLQDVFATVGNRENEVQLPQIVVVGSQSAGKSSVIEGIVGRDFLPRGSGIVTRRPLLIHLIHTPKDGEERMKDEIQFLDISDGDWATFEHLPNTTFTDFENVRQEIQTETNRLIGTNKGISREPINLKIYSANVVNLSLIDLPGITKVPVGDQPSDIEDLVRQMILSYISNPQSIILAVTPANQDFANSDALKLAKEVDEDGNRTLCVLTKLDLMDRGTDAMAVLMGHVIPVKLGIIGVVNRSQADIDSNQTIEDCLKDEMSFLYKKYPTLATKNGIQYLAKTLNKLLIHHIRESLPQLKHRISTMITQFQTILESLGEPIDDKRKTFLQCINRFSSAYISTIYGSGKVTASSTNNLSGGARICSIFFDEFDRNIESIDSMGELTCEEVLSVIKNGAGLKPAMFIPEKSFDILVKKQMKRFKAPMINCVDLVYEELIRIIQHCGDEIKQEMSRFPHLYNRIHKIVSTIISTRIIKTKEFVDNLLEIELAFINTTHPEFINYTDLGKAFNEDPNVTSTPVEKKQSSTKTFHFDVSKIPFMASPSSGSGKSSGDASDILIQSHTGKLTYREKRDFRIIEKLINQYFLIVRKSIKDKVPKAIMKFLINYINENLQSELTEGLYDPANVEELLVESGNMAQRRKETAEMLKALNKANDVLSEIRDTEIW</sequence>
<dbReference type="Proteomes" id="UP000887579">
    <property type="component" value="Unplaced"/>
</dbReference>
<dbReference type="WBParaSite" id="ES5_v2.g576.t1">
    <property type="protein sequence ID" value="ES5_v2.g576.t1"/>
    <property type="gene ID" value="ES5_v2.g576"/>
</dbReference>
<proteinExistence type="predicted"/>
<organism evidence="1 2">
    <name type="scientific">Panagrolaimus sp. ES5</name>
    <dbReference type="NCBI Taxonomy" id="591445"/>
    <lineage>
        <taxon>Eukaryota</taxon>
        <taxon>Metazoa</taxon>
        <taxon>Ecdysozoa</taxon>
        <taxon>Nematoda</taxon>
        <taxon>Chromadorea</taxon>
        <taxon>Rhabditida</taxon>
        <taxon>Tylenchina</taxon>
        <taxon>Panagrolaimomorpha</taxon>
        <taxon>Panagrolaimoidea</taxon>
        <taxon>Panagrolaimidae</taxon>
        <taxon>Panagrolaimus</taxon>
    </lineage>
</organism>